<feature type="non-terminal residue" evidence="1">
    <location>
        <position position="1"/>
    </location>
</feature>
<proteinExistence type="predicted"/>
<protein>
    <submittedName>
        <fullName evidence="1">ABC transporter substrate-binding protein</fullName>
    </submittedName>
</protein>
<dbReference type="Proteomes" id="UP000471166">
    <property type="component" value="Unassembled WGS sequence"/>
</dbReference>
<dbReference type="AlphaFoldDB" id="A0A6P1CXA7"/>
<comment type="caution">
    <text evidence="1">The sequence shown here is derived from an EMBL/GenBank/DDBJ whole genome shotgun (WGS) entry which is preliminary data.</text>
</comment>
<reference evidence="1 2" key="1">
    <citation type="submission" date="2020-01" db="EMBL/GenBank/DDBJ databases">
        <title>Genetics and antimicrobial susceptibilities of Nocardia species isolated from the soil; a comparison with species isolated from humans.</title>
        <authorList>
            <person name="Carrasco G."/>
            <person name="Monzon S."/>
            <person name="Sansegundo M."/>
            <person name="Garcia E."/>
            <person name="Garrido N."/>
            <person name="Medina M.J."/>
            <person name="Villalon P."/>
            <person name="Ramirez-Arocha A.C."/>
            <person name="Jimenez P."/>
            <person name="Cuesta I."/>
            <person name="Valdezate S."/>
        </authorList>
    </citation>
    <scope>NUCLEOTIDE SEQUENCE [LARGE SCALE GENOMIC DNA]</scope>
    <source>
        <strain evidence="1 2">CNM20110626</strain>
    </source>
</reference>
<evidence type="ECO:0000313" key="1">
    <source>
        <dbReference type="EMBL" id="NEW37199.1"/>
    </source>
</evidence>
<name>A0A6P1CXA7_9NOCA</name>
<accession>A0A6P1CXA7</accession>
<evidence type="ECO:0000313" key="2">
    <source>
        <dbReference type="Proteomes" id="UP000471166"/>
    </source>
</evidence>
<sequence length="60" mass="6395">LNANQQNIATTLELAAPFYGVYANVLGTGRWFDAVIVNVTPPGLPEIPGYRPPVRTLGGN</sequence>
<organism evidence="1 2">
    <name type="scientific">Nocardia cyriacigeorgica</name>
    <dbReference type="NCBI Taxonomy" id="135487"/>
    <lineage>
        <taxon>Bacteria</taxon>
        <taxon>Bacillati</taxon>
        <taxon>Actinomycetota</taxon>
        <taxon>Actinomycetes</taxon>
        <taxon>Mycobacteriales</taxon>
        <taxon>Nocardiaceae</taxon>
        <taxon>Nocardia</taxon>
    </lineage>
</organism>
<dbReference type="EMBL" id="JAAGVB010000508">
    <property type="protein sequence ID" value="NEW37199.1"/>
    <property type="molecule type" value="Genomic_DNA"/>
</dbReference>
<gene>
    <name evidence="1" type="ORF">GV791_32290</name>
</gene>